<name>A0A0A8ZIT1_ARUDO</name>
<accession>A0A0A8ZIT1</accession>
<proteinExistence type="predicted"/>
<reference evidence="1" key="2">
    <citation type="journal article" date="2015" name="Data Brief">
        <title>Shoot transcriptome of the giant reed, Arundo donax.</title>
        <authorList>
            <person name="Barrero R.A."/>
            <person name="Guerrero F.D."/>
            <person name="Moolhuijzen P."/>
            <person name="Goolsby J.A."/>
            <person name="Tidwell J."/>
            <person name="Bellgard S.E."/>
            <person name="Bellgard M.I."/>
        </authorList>
    </citation>
    <scope>NUCLEOTIDE SEQUENCE</scope>
    <source>
        <tissue evidence="1">Shoot tissue taken approximately 20 cm above the soil surface</tissue>
    </source>
</reference>
<dbReference type="AlphaFoldDB" id="A0A0A8ZIT1"/>
<reference evidence="1" key="1">
    <citation type="submission" date="2014-09" db="EMBL/GenBank/DDBJ databases">
        <authorList>
            <person name="Magalhaes I.L.F."/>
            <person name="Oliveira U."/>
            <person name="Santos F.R."/>
            <person name="Vidigal T.H.D.A."/>
            <person name="Brescovit A.D."/>
            <person name="Santos A.J."/>
        </authorList>
    </citation>
    <scope>NUCLEOTIDE SEQUENCE</scope>
    <source>
        <tissue evidence="1">Shoot tissue taken approximately 20 cm above the soil surface</tissue>
    </source>
</reference>
<sequence>MVNGTIDPVCATHSLFLGFSSVLLNSTRIRSSCRCGVIFLL</sequence>
<evidence type="ECO:0000313" key="1">
    <source>
        <dbReference type="EMBL" id="JAD39319.1"/>
    </source>
</evidence>
<organism evidence="1">
    <name type="scientific">Arundo donax</name>
    <name type="common">Giant reed</name>
    <name type="synonym">Donax arundinaceus</name>
    <dbReference type="NCBI Taxonomy" id="35708"/>
    <lineage>
        <taxon>Eukaryota</taxon>
        <taxon>Viridiplantae</taxon>
        <taxon>Streptophyta</taxon>
        <taxon>Embryophyta</taxon>
        <taxon>Tracheophyta</taxon>
        <taxon>Spermatophyta</taxon>
        <taxon>Magnoliopsida</taxon>
        <taxon>Liliopsida</taxon>
        <taxon>Poales</taxon>
        <taxon>Poaceae</taxon>
        <taxon>PACMAD clade</taxon>
        <taxon>Arundinoideae</taxon>
        <taxon>Arundineae</taxon>
        <taxon>Arundo</taxon>
    </lineage>
</organism>
<dbReference type="EMBL" id="GBRH01258576">
    <property type="protein sequence ID" value="JAD39319.1"/>
    <property type="molecule type" value="Transcribed_RNA"/>
</dbReference>
<protein>
    <submittedName>
        <fullName evidence="1">Uncharacterized protein</fullName>
    </submittedName>
</protein>